<protein>
    <submittedName>
        <fullName evidence="1">Uncharacterized protein</fullName>
    </submittedName>
</protein>
<evidence type="ECO:0000313" key="1">
    <source>
        <dbReference type="EMBL" id="DAE07141.1"/>
    </source>
</evidence>
<name>A0A8S5PKP0_9CAUD</name>
<reference evidence="1" key="1">
    <citation type="journal article" date="2021" name="Proc. Natl. Acad. Sci. U.S.A.">
        <title>A Catalog of Tens of Thousands of Viruses from Human Metagenomes Reveals Hidden Associations with Chronic Diseases.</title>
        <authorList>
            <person name="Tisza M.J."/>
            <person name="Buck C.B."/>
        </authorList>
    </citation>
    <scope>NUCLEOTIDE SEQUENCE</scope>
    <source>
        <strain evidence="1">CtsK93</strain>
    </source>
</reference>
<sequence>MFLIINMSLLLCIKRACNRLYIIGIYRLH</sequence>
<organism evidence="1">
    <name type="scientific">Myoviridae sp. ctsK93</name>
    <dbReference type="NCBI Taxonomy" id="2825190"/>
    <lineage>
        <taxon>Viruses</taxon>
        <taxon>Duplodnaviria</taxon>
        <taxon>Heunggongvirae</taxon>
        <taxon>Uroviricota</taxon>
        <taxon>Caudoviricetes</taxon>
    </lineage>
</organism>
<proteinExistence type="predicted"/>
<dbReference type="EMBL" id="BK015446">
    <property type="protein sequence ID" value="DAE07141.1"/>
    <property type="molecule type" value="Genomic_DNA"/>
</dbReference>
<accession>A0A8S5PKP0</accession>